<evidence type="ECO:0000313" key="4">
    <source>
        <dbReference type="EMBL" id="MVU81783.1"/>
    </source>
</evidence>
<dbReference type="FunFam" id="3.40.50.720:FF:000047">
    <property type="entry name" value="NADP-dependent L-serine/L-allo-threonine dehydrogenase"/>
    <property type="match status" value="1"/>
</dbReference>
<dbReference type="RefSeq" id="WP_157391393.1">
    <property type="nucleotide sequence ID" value="NZ_WRPP01000007.1"/>
</dbReference>
<dbReference type="AlphaFoldDB" id="A0A7K1V555"/>
<evidence type="ECO:0000313" key="5">
    <source>
        <dbReference type="Proteomes" id="UP000466794"/>
    </source>
</evidence>
<dbReference type="PROSITE" id="PS00061">
    <property type="entry name" value="ADH_SHORT"/>
    <property type="match status" value="1"/>
</dbReference>
<reference evidence="4 5" key="1">
    <citation type="submission" date="2019-12" db="EMBL/GenBank/DDBJ databases">
        <title>Nocardia sp. nov. ET3-3 isolated from soil.</title>
        <authorList>
            <person name="Kanchanasin P."/>
            <person name="Tanasupawat S."/>
            <person name="Yuki M."/>
            <person name="Kudo T."/>
        </authorList>
    </citation>
    <scope>NUCLEOTIDE SEQUENCE [LARGE SCALE GENOMIC DNA]</scope>
    <source>
        <strain evidence="4 5">ET3-3</strain>
    </source>
</reference>
<dbReference type="EMBL" id="WRPP01000007">
    <property type="protein sequence ID" value="MVU81783.1"/>
    <property type="molecule type" value="Genomic_DNA"/>
</dbReference>
<dbReference type="Proteomes" id="UP000466794">
    <property type="component" value="Unassembled WGS sequence"/>
</dbReference>
<evidence type="ECO:0000256" key="3">
    <source>
        <dbReference type="RuleBase" id="RU000363"/>
    </source>
</evidence>
<proteinExistence type="inferred from homology"/>
<keyword evidence="2" id="KW-0560">Oxidoreductase</keyword>
<keyword evidence="5" id="KW-1185">Reference proteome</keyword>
<dbReference type="PRINTS" id="PR00081">
    <property type="entry name" value="GDHRDH"/>
</dbReference>
<organism evidence="4 5">
    <name type="scientific">Nocardia terrae</name>
    <dbReference type="NCBI Taxonomy" id="2675851"/>
    <lineage>
        <taxon>Bacteria</taxon>
        <taxon>Bacillati</taxon>
        <taxon>Actinomycetota</taxon>
        <taxon>Actinomycetes</taxon>
        <taxon>Mycobacteriales</taxon>
        <taxon>Nocardiaceae</taxon>
        <taxon>Nocardia</taxon>
    </lineage>
</organism>
<dbReference type="PRINTS" id="PR00080">
    <property type="entry name" value="SDRFAMILY"/>
</dbReference>
<dbReference type="PANTHER" id="PTHR43669:SF3">
    <property type="entry name" value="ALCOHOL DEHYDROGENASE, PUTATIVE (AFU_ORTHOLOGUE AFUA_3G03445)-RELATED"/>
    <property type="match status" value="1"/>
</dbReference>
<dbReference type="InterPro" id="IPR002347">
    <property type="entry name" value="SDR_fam"/>
</dbReference>
<dbReference type="PANTHER" id="PTHR43669">
    <property type="entry name" value="5-KETO-D-GLUCONATE 5-REDUCTASE"/>
    <property type="match status" value="1"/>
</dbReference>
<evidence type="ECO:0000256" key="1">
    <source>
        <dbReference type="ARBA" id="ARBA00006484"/>
    </source>
</evidence>
<dbReference type="InterPro" id="IPR020904">
    <property type="entry name" value="Sc_DH/Rdtase_CS"/>
</dbReference>
<accession>A0A7K1V555</accession>
<dbReference type="Pfam" id="PF00106">
    <property type="entry name" value="adh_short"/>
    <property type="match status" value="1"/>
</dbReference>
<comment type="similarity">
    <text evidence="1 3">Belongs to the short-chain dehydrogenases/reductases (SDR) family.</text>
</comment>
<gene>
    <name evidence="4" type="ORF">GPX89_31670</name>
</gene>
<dbReference type="InterPro" id="IPR036291">
    <property type="entry name" value="NAD(P)-bd_dom_sf"/>
</dbReference>
<dbReference type="Gene3D" id="3.40.50.720">
    <property type="entry name" value="NAD(P)-binding Rossmann-like Domain"/>
    <property type="match status" value="1"/>
</dbReference>
<protein>
    <submittedName>
        <fullName evidence="4">SDR family NAD(P)-dependent oxidoreductase</fullName>
    </submittedName>
</protein>
<dbReference type="SUPFAM" id="SSF51735">
    <property type="entry name" value="NAD(P)-binding Rossmann-fold domains"/>
    <property type="match status" value="1"/>
</dbReference>
<evidence type="ECO:0000256" key="2">
    <source>
        <dbReference type="ARBA" id="ARBA00023002"/>
    </source>
</evidence>
<name>A0A7K1V555_9NOCA</name>
<dbReference type="GO" id="GO:0016616">
    <property type="term" value="F:oxidoreductase activity, acting on the CH-OH group of donors, NAD or NADP as acceptor"/>
    <property type="evidence" value="ECO:0007669"/>
    <property type="project" value="UniProtKB-ARBA"/>
</dbReference>
<sequence length="250" mass="26359">MTVVNAPLADRIAVVTGASSGIGAATARRLAADGARVALLARRVDRIKELAAEISGLAVEADVRLQDSVLAAARTVRGELGRPDLVVANAGVMLPAPFDTSDTAEWDQMISTNVNGLLYTSRAFADDLLAAAAEGRTADLVHVSSIGAHVVFANYGVYGATKAAVSHLSRILRAEFGPRGLRVHNLEPGLVTTELGDTMEDRGQFEALAEWRERNQSLPATDIADIIAFSTALPRRVNIADLVVLPTVQG</sequence>
<comment type="caution">
    <text evidence="4">The sequence shown here is derived from an EMBL/GenBank/DDBJ whole genome shotgun (WGS) entry which is preliminary data.</text>
</comment>